<evidence type="ECO:0000256" key="6">
    <source>
        <dbReference type="ARBA" id="ARBA00023136"/>
    </source>
</evidence>
<evidence type="ECO:0000256" key="3">
    <source>
        <dbReference type="ARBA" id="ARBA00022475"/>
    </source>
</evidence>
<dbReference type="InterPro" id="IPR005498">
    <property type="entry name" value="T4SS_VirB10/TraB/TrbI"/>
</dbReference>
<evidence type="ECO:0000256" key="2">
    <source>
        <dbReference type="ARBA" id="ARBA00010265"/>
    </source>
</evidence>
<keyword evidence="3" id="KW-1003">Cell membrane</keyword>
<comment type="similarity">
    <text evidence="2">Belongs to the TrbI/VirB10 family.</text>
</comment>
<keyword evidence="6 8" id="KW-0472">Membrane</keyword>
<comment type="subcellular location">
    <subcellularLocation>
        <location evidence="1">Cell membrane</location>
        <topology evidence="1">Single-pass membrane protein</topology>
    </subcellularLocation>
</comment>
<gene>
    <name evidence="9" type="ORF">A9299_10075</name>
</gene>
<feature type="transmembrane region" description="Helical" evidence="8">
    <location>
        <begin position="85"/>
        <end position="104"/>
    </location>
</feature>
<dbReference type="CDD" id="cd16429">
    <property type="entry name" value="VirB10"/>
    <property type="match status" value="1"/>
</dbReference>
<protein>
    <submittedName>
        <fullName evidence="9">Uncharacterized protein</fullName>
    </submittedName>
</protein>
<organism evidence="9">
    <name type="scientific">Faucicola osloensis</name>
    <name type="common">Moraxella osloensis</name>
    <dbReference type="NCBI Taxonomy" id="34062"/>
    <lineage>
        <taxon>Bacteria</taxon>
        <taxon>Pseudomonadati</taxon>
        <taxon>Pseudomonadota</taxon>
        <taxon>Gammaproteobacteria</taxon>
        <taxon>Moraxellales</taxon>
        <taxon>Moraxellaceae</taxon>
        <taxon>Faucicola</taxon>
    </lineage>
</organism>
<dbReference type="Pfam" id="PF03743">
    <property type="entry name" value="TrbI"/>
    <property type="match status" value="1"/>
</dbReference>
<evidence type="ECO:0000256" key="7">
    <source>
        <dbReference type="SAM" id="MobiDB-lite"/>
    </source>
</evidence>
<keyword evidence="4 8" id="KW-0812">Transmembrane</keyword>
<accession>A0AA91FJ25</accession>
<reference evidence="9" key="1">
    <citation type="submission" date="2016-06" db="EMBL/GenBank/DDBJ databases">
        <title>Draft genome of Moraxella osloensis CCUG 67237.</title>
        <authorList>
            <person name="Salva-Serra F."/>
            <person name="Engstrom-Jakobsson H."/>
            <person name="Thorell K."/>
            <person name="Gonzales-Siles L."/>
            <person name="Karlsson R."/>
            <person name="Boulund F."/>
            <person name="Engstrand L."/>
            <person name="Kristiansson E."/>
            <person name="Moore E."/>
        </authorList>
    </citation>
    <scope>NUCLEOTIDE SEQUENCE [LARGE SCALE GENOMIC DNA]</scope>
    <source>
        <strain evidence="9">CCUG 67237</strain>
    </source>
</reference>
<feature type="compositionally biased region" description="Pro residues" evidence="7">
    <location>
        <begin position="198"/>
        <end position="213"/>
    </location>
</feature>
<evidence type="ECO:0000256" key="8">
    <source>
        <dbReference type="SAM" id="Phobius"/>
    </source>
</evidence>
<dbReference type="AlphaFoldDB" id="A0AA91FJ25"/>
<dbReference type="EMBL" id="LZMT01000017">
    <property type="protein sequence ID" value="OBX64343.1"/>
    <property type="molecule type" value="Genomic_DNA"/>
</dbReference>
<proteinExistence type="inferred from homology"/>
<keyword evidence="5 8" id="KW-1133">Transmembrane helix</keyword>
<dbReference type="InterPro" id="IPR047695">
    <property type="entry name" value="T4SS_VirB10/PtlG"/>
</dbReference>
<evidence type="ECO:0000256" key="5">
    <source>
        <dbReference type="ARBA" id="ARBA00022989"/>
    </source>
</evidence>
<comment type="caution">
    <text evidence="9">The sequence shown here is derived from an EMBL/GenBank/DDBJ whole genome shotgun (WGS) entry which is preliminary data.</text>
</comment>
<dbReference type="GO" id="GO:0005886">
    <property type="term" value="C:plasma membrane"/>
    <property type="evidence" value="ECO:0007669"/>
    <property type="project" value="UniProtKB-SubCell"/>
</dbReference>
<feature type="region of interest" description="Disordered" evidence="7">
    <location>
        <begin position="1"/>
        <end position="33"/>
    </location>
</feature>
<feature type="compositionally biased region" description="Low complexity" evidence="7">
    <location>
        <begin position="14"/>
        <end position="25"/>
    </location>
</feature>
<dbReference type="InterPro" id="IPR042217">
    <property type="entry name" value="T4SS_VirB10/TrbI"/>
</dbReference>
<dbReference type="Gene3D" id="2.40.128.260">
    <property type="entry name" value="Type IV secretion system, VirB10/TraB/TrbI"/>
    <property type="match status" value="2"/>
</dbReference>
<evidence type="ECO:0000313" key="9">
    <source>
        <dbReference type="EMBL" id="OBX64343.1"/>
    </source>
</evidence>
<feature type="compositionally biased region" description="Low complexity" evidence="7">
    <location>
        <begin position="214"/>
        <end position="223"/>
    </location>
</feature>
<evidence type="ECO:0000256" key="1">
    <source>
        <dbReference type="ARBA" id="ARBA00004162"/>
    </source>
</evidence>
<dbReference type="NCBIfam" id="NF038091">
    <property type="entry name" value="T4SS_VirB10"/>
    <property type="match status" value="1"/>
</dbReference>
<sequence>MTNKNDDFNSDDLNNIIENAEAKNASQAPHDIDASLDGQPVDVPLHKLSEGAVIAENENGELVEEDLPDINIAGRDSNNSKKLKMVALGMVALLVMLLGMGVAFSRYQKNKELAKAQEAEEAIRKEQQVDEGSKLDIASDQQQIANNNLRDLPPPAGAMTASGVAPMQTVEPVQPVQPIEPVIVRNANDNAPPAIISNPPPIIDTPTSNPTPPVTVTEEVPNSRASNGISNIDMPPPPPTAEQLKQDRILKSNVLAYEGKGKAVATSAEDGDKNNKFGNSFKSSVMADGQAGKRGNLSMLLAKGSTIPCVMTTKIVSDYQGFTTCQITKDVYSANGKVLLIERGSKAFGEQSVELTQGKASVFVLWSKVETPKGVSINLDSPASGSLGEMGIPAKVNTHFWKRFGNSIMLSVIQDGIATIAKNAENNNDTQGDNNTTIANTTRNTQSMAEKALENSINIPPTATVKQGALINILVVRDVDFSKVYRVR</sequence>
<evidence type="ECO:0000256" key="4">
    <source>
        <dbReference type="ARBA" id="ARBA00022692"/>
    </source>
</evidence>
<feature type="region of interest" description="Disordered" evidence="7">
    <location>
        <begin position="191"/>
        <end position="242"/>
    </location>
</feature>
<name>A0AA91FJ25_FAUOS</name>